<evidence type="ECO:0000259" key="2">
    <source>
        <dbReference type="Pfam" id="PF13670"/>
    </source>
</evidence>
<organism evidence="3 4">
    <name type="scientific">Hydrogenophaga aromaticivorans</name>
    <dbReference type="NCBI Taxonomy" id="2610898"/>
    <lineage>
        <taxon>Bacteria</taxon>
        <taxon>Pseudomonadati</taxon>
        <taxon>Pseudomonadota</taxon>
        <taxon>Betaproteobacteria</taxon>
        <taxon>Burkholderiales</taxon>
        <taxon>Comamonadaceae</taxon>
        <taxon>Hydrogenophaga</taxon>
    </lineage>
</organism>
<proteinExistence type="predicted"/>
<reference evidence="3 4" key="1">
    <citation type="submission" date="2019-09" db="EMBL/GenBank/DDBJ databases">
        <title>Hydrogenophaga aromatica sp. nov., isolated from a para-xylene-degrading enrichment culture.</title>
        <authorList>
            <person name="Tancsics A."/>
            <person name="Banerjee S."/>
        </authorList>
    </citation>
    <scope>NUCLEOTIDE SEQUENCE [LARGE SCALE GENOMIC DNA]</scope>
    <source>
        <strain evidence="3 4">D2P1</strain>
    </source>
</reference>
<keyword evidence="4" id="KW-1185">Reference proteome</keyword>
<accession>A0A7Y8GUF8</accession>
<dbReference type="Proteomes" id="UP000545507">
    <property type="component" value="Unassembled WGS sequence"/>
</dbReference>
<dbReference type="AlphaFoldDB" id="A0A7Y8GUF8"/>
<dbReference type="InterPro" id="IPR025711">
    <property type="entry name" value="PepSY"/>
</dbReference>
<name>A0A7Y8GUF8_9BURK</name>
<evidence type="ECO:0000256" key="1">
    <source>
        <dbReference type="SAM" id="MobiDB-lite"/>
    </source>
</evidence>
<comment type="caution">
    <text evidence="3">The sequence shown here is derived from an EMBL/GenBank/DDBJ whole genome shotgun (WGS) entry which is preliminary data.</text>
</comment>
<dbReference type="Pfam" id="PF13670">
    <property type="entry name" value="PepSY_2"/>
    <property type="match status" value="1"/>
</dbReference>
<evidence type="ECO:0000313" key="4">
    <source>
        <dbReference type="Proteomes" id="UP000545507"/>
    </source>
</evidence>
<feature type="domain" description="PepSY" evidence="2">
    <location>
        <begin position="49"/>
        <end position="133"/>
    </location>
</feature>
<gene>
    <name evidence="3" type="ORF">F3K02_03535</name>
</gene>
<dbReference type="EMBL" id="VYGV01000004">
    <property type="protein sequence ID" value="NWF44327.1"/>
    <property type="molecule type" value="Genomic_DNA"/>
</dbReference>
<protein>
    <submittedName>
        <fullName evidence="3">PepSY domain-containing protein</fullName>
    </submittedName>
</protein>
<sequence length="145" mass="15687">MRKCWGASIWWLDPQGSPSTTAPQAPMSPSTPPRHPHALIGSPAFAALCLALLIGSSGSAQASTPGEKVVCTELPRSQWLSEAQARARFRASAYLLVKFKVSRGNCHEFYAIEHGGGIVEAYQHPVTGDVVRMTRLPPLTPEKPR</sequence>
<feature type="region of interest" description="Disordered" evidence="1">
    <location>
        <begin position="15"/>
        <end position="34"/>
    </location>
</feature>
<evidence type="ECO:0000313" key="3">
    <source>
        <dbReference type="EMBL" id="NWF44327.1"/>
    </source>
</evidence>